<accession>A0AB34K1I0</accession>
<evidence type="ECO:0000313" key="2">
    <source>
        <dbReference type="Proteomes" id="UP001515480"/>
    </source>
</evidence>
<comment type="caution">
    <text evidence="1">The sequence shown here is derived from an EMBL/GenBank/DDBJ whole genome shotgun (WGS) entry which is preliminary data.</text>
</comment>
<dbReference type="Proteomes" id="UP001515480">
    <property type="component" value="Unassembled WGS sequence"/>
</dbReference>
<organism evidence="1 2">
    <name type="scientific">Prymnesium parvum</name>
    <name type="common">Toxic golden alga</name>
    <dbReference type="NCBI Taxonomy" id="97485"/>
    <lineage>
        <taxon>Eukaryota</taxon>
        <taxon>Haptista</taxon>
        <taxon>Haptophyta</taxon>
        <taxon>Prymnesiophyceae</taxon>
        <taxon>Prymnesiales</taxon>
        <taxon>Prymnesiaceae</taxon>
        <taxon>Prymnesium</taxon>
    </lineage>
</organism>
<name>A0AB34K1I0_PRYPA</name>
<evidence type="ECO:0000313" key="1">
    <source>
        <dbReference type="EMBL" id="KAL1526374.1"/>
    </source>
</evidence>
<dbReference type="EMBL" id="JBGBPQ010000003">
    <property type="protein sequence ID" value="KAL1526374.1"/>
    <property type="molecule type" value="Genomic_DNA"/>
</dbReference>
<protein>
    <submittedName>
        <fullName evidence="1">Uncharacterized protein</fullName>
    </submittedName>
</protein>
<keyword evidence="2" id="KW-1185">Reference proteome</keyword>
<gene>
    <name evidence="1" type="ORF">AB1Y20_015087</name>
</gene>
<reference evidence="1 2" key="1">
    <citation type="journal article" date="2024" name="Science">
        <title>Giant polyketide synthase enzymes in the biosynthesis of giant marine polyether toxins.</title>
        <authorList>
            <person name="Fallon T.R."/>
            <person name="Shende V.V."/>
            <person name="Wierzbicki I.H."/>
            <person name="Pendleton A.L."/>
            <person name="Watervoot N.F."/>
            <person name="Auber R.P."/>
            <person name="Gonzalez D.J."/>
            <person name="Wisecaver J.H."/>
            <person name="Moore B.S."/>
        </authorList>
    </citation>
    <scope>NUCLEOTIDE SEQUENCE [LARGE SCALE GENOMIC DNA]</scope>
    <source>
        <strain evidence="1 2">12B1</strain>
    </source>
</reference>
<sequence length="130" mass="14127">MRRSEYVYAAPSATGAGLSRAPGLGAVRKKRRALRMRHLIQILKSVCRAFPFFNVTVVQRASELAAAIYLDDTEGLREAHFGARSFLLDSSSDSGDALLQHSLAALNESLCVDFTQAPVTESKGRSADLE</sequence>
<dbReference type="AlphaFoldDB" id="A0AB34K1I0"/>
<proteinExistence type="predicted"/>